<gene>
    <name evidence="5" type="ORF">RT41_GL000657</name>
</gene>
<dbReference type="InterPro" id="IPR039418">
    <property type="entry name" value="LexA-like"/>
</dbReference>
<evidence type="ECO:0000313" key="5">
    <source>
        <dbReference type="EMBL" id="PCS00867.1"/>
    </source>
</evidence>
<feature type="domain" description="HTH cro/C1-type" evidence="4">
    <location>
        <begin position="6"/>
        <end position="60"/>
    </location>
</feature>
<dbReference type="STRING" id="1291764.GCA_001311235_01302"/>
<dbReference type="Pfam" id="PF01381">
    <property type="entry name" value="HTH_3"/>
    <property type="match status" value="1"/>
</dbReference>
<dbReference type="InterPro" id="IPR010982">
    <property type="entry name" value="Lambda_DNA-bd_dom_sf"/>
</dbReference>
<dbReference type="RefSeq" id="WP_096817023.1">
    <property type="nucleotide sequence ID" value="NZ_JXJU01000002.1"/>
</dbReference>
<proteinExistence type="predicted"/>
<dbReference type="SUPFAM" id="SSF51306">
    <property type="entry name" value="LexA/Signal peptidase"/>
    <property type="match status" value="1"/>
</dbReference>
<dbReference type="CDD" id="cd06529">
    <property type="entry name" value="S24_LexA-like"/>
    <property type="match status" value="1"/>
</dbReference>
<keyword evidence="3" id="KW-0804">Transcription</keyword>
<dbReference type="Proteomes" id="UP000218181">
    <property type="component" value="Unassembled WGS sequence"/>
</dbReference>
<name>A0A2A5RNE1_9LACT</name>
<evidence type="ECO:0000256" key="3">
    <source>
        <dbReference type="ARBA" id="ARBA00023163"/>
    </source>
</evidence>
<dbReference type="InterPro" id="IPR001387">
    <property type="entry name" value="Cro/C1-type_HTH"/>
</dbReference>
<dbReference type="PANTHER" id="PTHR40661:SF1">
    <property type="entry name" value="HTH CRO_C1-TYPE DOMAIN-CONTAINING PROTEIN"/>
    <property type="match status" value="1"/>
</dbReference>
<comment type="caution">
    <text evidence="5">The sequence shown here is derived from an EMBL/GenBank/DDBJ whole genome shotgun (WGS) entry which is preliminary data.</text>
</comment>
<keyword evidence="2" id="KW-0238">DNA-binding</keyword>
<dbReference type="OrthoDB" id="2475196at2"/>
<dbReference type="InterPro" id="IPR036286">
    <property type="entry name" value="LexA/Signal_pep-like_sf"/>
</dbReference>
<keyword evidence="1" id="KW-0805">Transcription regulation</keyword>
<accession>A0A2A5RNE1</accession>
<dbReference type="Gene3D" id="1.10.260.40">
    <property type="entry name" value="lambda repressor-like DNA-binding domains"/>
    <property type="match status" value="1"/>
</dbReference>
<evidence type="ECO:0000259" key="4">
    <source>
        <dbReference type="PROSITE" id="PS50943"/>
    </source>
</evidence>
<reference evidence="5 6" key="1">
    <citation type="submission" date="2014-12" db="EMBL/GenBank/DDBJ databases">
        <title>Draft genome sequences of 10 type strains of Lactococcus.</title>
        <authorList>
            <person name="Sun Z."/>
            <person name="Zhong Z."/>
            <person name="Liu W."/>
            <person name="Zhang W."/>
            <person name="Zhang H."/>
        </authorList>
    </citation>
    <scope>NUCLEOTIDE SEQUENCE [LARGE SCALE GENOMIC DNA]</scope>
    <source>
        <strain evidence="5 6">JCM 16395</strain>
    </source>
</reference>
<evidence type="ECO:0000256" key="1">
    <source>
        <dbReference type="ARBA" id="ARBA00023015"/>
    </source>
</evidence>
<sequence length="236" mass="27125">MKIEQLRQLRQQRQLTQKAVANAINVSLVSYNNWERGAKSPSAENLEKLAQFFDVPLDQFQGRERGESELIQHYQQLSRFRKKKVVKFAEEQVKEQHESIVSIQNTRAYNTVKVYEGLSAGTGFGIIGDGNFDTVMTDEELPSYDIAAWIRGDSMEPKFLDWSVALIRETGFDYDGAIYAVYVEESNRTYIKKVYVEKDGLRLESLNKKYPDRFVSLDDHPIIIGKIVGNFIPVTD</sequence>
<dbReference type="PANTHER" id="PTHR40661">
    <property type="match status" value="1"/>
</dbReference>
<dbReference type="PROSITE" id="PS50943">
    <property type="entry name" value="HTH_CROC1"/>
    <property type="match status" value="1"/>
</dbReference>
<dbReference type="SUPFAM" id="SSF47413">
    <property type="entry name" value="lambda repressor-like DNA-binding domains"/>
    <property type="match status" value="1"/>
</dbReference>
<dbReference type="AlphaFoldDB" id="A0A2A5RNE1"/>
<dbReference type="SMART" id="SM00530">
    <property type="entry name" value="HTH_XRE"/>
    <property type="match status" value="1"/>
</dbReference>
<dbReference type="Pfam" id="PF00717">
    <property type="entry name" value="Peptidase_S24"/>
    <property type="match status" value="1"/>
</dbReference>
<protein>
    <submittedName>
        <fullName evidence="5">Phage repressor-like protein</fullName>
    </submittedName>
</protein>
<keyword evidence="6" id="KW-1185">Reference proteome</keyword>
<dbReference type="InterPro" id="IPR015927">
    <property type="entry name" value="Peptidase_S24_S26A/B/C"/>
</dbReference>
<evidence type="ECO:0000313" key="6">
    <source>
        <dbReference type="Proteomes" id="UP000218181"/>
    </source>
</evidence>
<dbReference type="Gene3D" id="2.10.109.10">
    <property type="entry name" value="Umud Fragment, subunit A"/>
    <property type="match status" value="1"/>
</dbReference>
<organism evidence="5 6">
    <name type="scientific">Lactococcus fujiensis JCM 16395</name>
    <dbReference type="NCBI Taxonomy" id="1291764"/>
    <lineage>
        <taxon>Bacteria</taxon>
        <taxon>Bacillati</taxon>
        <taxon>Bacillota</taxon>
        <taxon>Bacilli</taxon>
        <taxon>Lactobacillales</taxon>
        <taxon>Streptococcaceae</taxon>
        <taxon>Lactococcus</taxon>
    </lineage>
</organism>
<evidence type="ECO:0000256" key="2">
    <source>
        <dbReference type="ARBA" id="ARBA00023125"/>
    </source>
</evidence>
<dbReference type="GO" id="GO:0003677">
    <property type="term" value="F:DNA binding"/>
    <property type="evidence" value="ECO:0007669"/>
    <property type="project" value="UniProtKB-KW"/>
</dbReference>
<dbReference type="EMBL" id="JXJU01000002">
    <property type="protein sequence ID" value="PCS00867.1"/>
    <property type="molecule type" value="Genomic_DNA"/>
</dbReference>
<dbReference type="CDD" id="cd00093">
    <property type="entry name" value="HTH_XRE"/>
    <property type="match status" value="1"/>
</dbReference>